<protein>
    <submittedName>
        <fullName evidence="3">Nucleolar protein 4-like b</fullName>
    </submittedName>
</protein>
<name>A0A3Q0RHG2_AMPCI</name>
<dbReference type="PANTHER" id="PTHR12449">
    <property type="entry name" value="DEATH DOMAIN-CONTAINING PROTEIN"/>
    <property type="match status" value="1"/>
</dbReference>
<evidence type="ECO:0000313" key="3">
    <source>
        <dbReference type="Ensembl" id="ENSACIP00000011684.1"/>
    </source>
</evidence>
<feature type="region of interest" description="Disordered" evidence="1">
    <location>
        <begin position="1"/>
        <end position="21"/>
    </location>
</feature>
<accession>A0A3Q0RHG2</accession>
<dbReference type="OMA" id="NGMEQTR"/>
<evidence type="ECO:0000259" key="2">
    <source>
        <dbReference type="Pfam" id="PF23079"/>
    </source>
</evidence>
<dbReference type="Proteomes" id="UP000261340">
    <property type="component" value="Unplaced"/>
</dbReference>
<dbReference type="Pfam" id="PF23079">
    <property type="entry name" value="HTH_NOL4_2nd"/>
    <property type="match status" value="1"/>
</dbReference>
<feature type="region of interest" description="Disordered" evidence="1">
    <location>
        <begin position="126"/>
        <end position="158"/>
    </location>
</feature>
<sequence length="428" mass="45415">DSSSESGSGNGLPALTPPSSAVTDAAVIREAEVVNGNGGPAPLDFSRPTSSSSSSEDQQPINLSDPPSQRLPLPTSHLPITVSAAAAALLGALHPNAPEELRRKYYSSGGSYDSMKMDLSAEDLTVGRHGSQGAPDDDDDDHDDHDDNDKMNDTEGVDPERLKAFNMFVRLFVDENLDRMVPISKQPKEKIQAIIESCSRQFPEFQERARKRIRTYLKSCRRMKKNGMEQTRPTPPHLTSAMAENILAAACESESRNAAKRMRLEAYHVDEQISLDKPSGVGGGLREPASLAHSAYSLAASAFSSQDSQLYINGAGLSYGYRGYPGLSTTMQHPVSLTTGTTAAAQTNPTDLSMKSLSSVTIGNSSSSAAANSLGGRGSGGGGGGGASTQLSQPEITAVRQLIAGYRESAAFLLRSADELENLILQQN</sequence>
<feature type="region of interest" description="Disordered" evidence="1">
    <location>
        <begin position="368"/>
        <end position="391"/>
    </location>
</feature>
<dbReference type="GeneTree" id="ENSGT00940000157729"/>
<dbReference type="AlphaFoldDB" id="A0A3Q0RHG2"/>
<evidence type="ECO:0000313" key="4">
    <source>
        <dbReference type="Proteomes" id="UP000261340"/>
    </source>
</evidence>
<dbReference type="Ensembl" id="ENSACIT00000012015.1">
    <property type="protein sequence ID" value="ENSACIP00000011684.1"/>
    <property type="gene ID" value="ENSACIG00000009117.1"/>
</dbReference>
<feature type="region of interest" description="Disordered" evidence="1">
    <location>
        <begin position="33"/>
        <end position="76"/>
    </location>
</feature>
<dbReference type="STRING" id="61819.ENSACIP00000011684"/>
<feature type="domain" description="Nucleolar protein 4 helical" evidence="2">
    <location>
        <begin position="160"/>
        <end position="254"/>
    </location>
</feature>
<dbReference type="InterPro" id="IPR056549">
    <property type="entry name" value="HTH_NOL4"/>
</dbReference>
<organism evidence="3 4">
    <name type="scientific">Amphilophus citrinellus</name>
    <name type="common">Midas cichlid</name>
    <name type="synonym">Cichlasoma citrinellum</name>
    <dbReference type="NCBI Taxonomy" id="61819"/>
    <lineage>
        <taxon>Eukaryota</taxon>
        <taxon>Metazoa</taxon>
        <taxon>Chordata</taxon>
        <taxon>Craniata</taxon>
        <taxon>Vertebrata</taxon>
        <taxon>Euteleostomi</taxon>
        <taxon>Actinopterygii</taxon>
        <taxon>Neopterygii</taxon>
        <taxon>Teleostei</taxon>
        <taxon>Neoteleostei</taxon>
        <taxon>Acanthomorphata</taxon>
        <taxon>Ovalentaria</taxon>
        <taxon>Cichlomorphae</taxon>
        <taxon>Cichliformes</taxon>
        <taxon>Cichlidae</taxon>
        <taxon>New World cichlids</taxon>
        <taxon>Cichlasomatinae</taxon>
        <taxon>Heroini</taxon>
        <taxon>Amphilophus</taxon>
    </lineage>
</organism>
<feature type="compositionally biased region" description="Gly residues" evidence="1">
    <location>
        <begin position="375"/>
        <end position="387"/>
    </location>
</feature>
<keyword evidence="4" id="KW-1185">Reference proteome</keyword>
<dbReference type="PANTHER" id="PTHR12449:SF19">
    <property type="entry name" value="NUCLEOLAR PROTEIN 4-LIKE"/>
    <property type="match status" value="1"/>
</dbReference>
<feature type="compositionally biased region" description="Polar residues" evidence="1">
    <location>
        <begin position="56"/>
        <end position="67"/>
    </location>
</feature>
<evidence type="ECO:0000256" key="1">
    <source>
        <dbReference type="SAM" id="MobiDB-lite"/>
    </source>
</evidence>
<proteinExistence type="predicted"/>
<reference evidence="3" key="1">
    <citation type="submission" date="2025-08" db="UniProtKB">
        <authorList>
            <consortium name="Ensembl"/>
        </authorList>
    </citation>
    <scope>IDENTIFICATION</scope>
</reference>
<reference evidence="3" key="2">
    <citation type="submission" date="2025-09" db="UniProtKB">
        <authorList>
            <consortium name="Ensembl"/>
        </authorList>
    </citation>
    <scope>IDENTIFICATION</scope>
</reference>
<feature type="compositionally biased region" description="Basic and acidic residues" evidence="1">
    <location>
        <begin position="145"/>
        <end position="158"/>
    </location>
</feature>
<dbReference type="InterPro" id="IPR039788">
    <property type="entry name" value="NOL4/NOL4L"/>
</dbReference>
<feature type="compositionally biased region" description="Acidic residues" evidence="1">
    <location>
        <begin position="135"/>
        <end position="144"/>
    </location>
</feature>